<proteinExistence type="predicted"/>
<dbReference type="GO" id="GO:0030907">
    <property type="term" value="C:MBF transcription complex"/>
    <property type="evidence" value="ECO:0007669"/>
    <property type="project" value="TreeGrafter"/>
</dbReference>
<dbReference type="GO" id="GO:0000981">
    <property type="term" value="F:DNA-binding transcription factor activity, RNA polymerase II-specific"/>
    <property type="evidence" value="ECO:0007669"/>
    <property type="project" value="UniProtKB-ARBA"/>
</dbReference>
<dbReference type="InterPro" id="IPR036887">
    <property type="entry name" value="HTH_APSES_sf"/>
</dbReference>
<feature type="compositionally biased region" description="Basic and acidic residues" evidence="1">
    <location>
        <begin position="374"/>
        <end position="386"/>
    </location>
</feature>
<dbReference type="GO" id="GO:0003677">
    <property type="term" value="F:DNA binding"/>
    <property type="evidence" value="ECO:0007669"/>
    <property type="project" value="InterPro"/>
</dbReference>
<accession>A0A232M0L1</accession>
<evidence type="ECO:0000259" key="2">
    <source>
        <dbReference type="PROSITE" id="PS51299"/>
    </source>
</evidence>
<organism evidence="3 4">
    <name type="scientific">Elaphomyces granulatus</name>
    <dbReference type="NCBI Taxonomy" id="519963"/>
    <lineage>
        <taxon>Eukaryota</taxon>
        <taxon>Fungi</taxon>
        <taxon>Dikarya</taxon>
        <taxon>Ascomycota</taxon>
        <taxon>Pezizomycotina</taxon>
        <taxon>Eurotiomycetes</taxon>
        <taxon>Eurotiomycetidae</taxon>
        <taxon>Eurotiales</taxon>
        <taxon>Elaphomycetaceae</taxon>
        <taxon>Elaphomyces</taxon>
    </lineage>
</organism>
<gene>
    <name evidence="3" type="ORF">Egran_02339</name>
</gene>
<reference evidence="3 4" key="1">
    <citation type="journal article" date="2015" name="Environ. Microbiol.">
        <title>Metagenome sequence of Elaphomyces granulatus from sporocarp tissue reveals Ascomycota ectomycorrhizal fingerprints of genome expansion and a Proteobacteria-rich microbiome.</title>
        <authorList>
            <person name="Quandt C.A."/>
            <person name="Kohler A."/>
            <person name="Hesse C.N."/>
            <person name="Sharpton T.J."/>
            <person name="Martin F."/>
            <person name="Spatafora J.W."/>
        </authorList>
    </citation>
    <scope>NUCLEOTIDE SEQUENCE [LARGE SCALE GENOMIC DNA]</scope>
    <source>
        <strain evidence="3 4">OSC145934</strain>
    </source>
</reference>
<feature type="domain" description="HTH APSES-type" evidence="2">
    <location>
        <begin position="18"/>
        <end position="136"/>
    </location>
</feature>
<dbReference type="GO" id="GO:0033309">
    <property type="term" value="C:SBF transcription complex"/>
    <property type="evidence" value="ECO:0007669"/>
    <property type="project" value="TreeGrafter"/>
</dbReference>
<dbReference type="SUPFAM" id="SSF54616">
    <property type="entry name" value="DNA-binding domain of Mlu1-box binding protein MBP1"/>
    <property type="match status" value="1"/>
</dbReference>
<dbReference type="PANTHER" id="PTHR43828">
    <property type="entry name" value="ASPARAGINASE"/>
    <property type="match status" value="1"/>
</dbReference>
<dbReference type="Gene3D" id="3.10.260.10">
    <property type="entry name" value="Transcription regulator HTH, APSES-type DNA-binding domain"/>
    <property type="match status" value="1"/>
</dbReference>
<sequence>MGQISHYPRHIPYNSEKKSFLEKTGRESFEVFQYTFKIPEEEKVWTVMWDYNIGLVRTTHLFKCNNFPKTAPGKVLDANPGLRDICHSITGGALAAQGYWMPFEVARAVAATFCWRIRHALTPLFGDDFPFLCILPEDKKSFGKMRIDSAIVRKATESANHYRTLEIKLRSNGTGLGQLVSGTCKPDRPGNIIGSKPQSVTVSYSDDAMDDDDEDDMYCLSPQTNSFAAINIPRHLKMDRSSDQSPLELLDSISNIPKQEQDSAANSTCTLVSSDCNTCSTTFHSQLDGNLRTAEGNEENDGNCNGDDTLSMASPVSPVTKWRAERTSAFMSLGEQLEAAQTLLSLAKQGRRELESLNKSPESYEPRTSNFCGGEERSFNAQDDRRMRRSASVRAR</sequence>
<dbReference type="PROSITE" id="PS51299">
    <property type="entry name" value="HTH_APSES"/>
    <property type="match status" value="1"/>
</dbReference>
<feature type="region of interest" description="Disordered" evidence="1">
    <location>
        <begin position="354"/>
        <end position="396"/>
    </location>
</feature>
<dbReference type="PANTHER" id="PTHR43828:SF5">
    <property type="entry name" value="TRANSCRIPTIONAL REPRESSOR XBP1"/>
    <property type="match status" value="1"/>
</dbReference>
<dbReference type="InterPro" id="IPR051642">
    <property type="entry name" value="SWI6-like"/>
</dbReference>
<keyword evidence="4" id="KW-1185">Reference proteome</keyword>
<dbReference type="AlphaFoldDB" id="A0A232M0L1"/>
<name>A0A232M0L1_9EURO</name>
<evidence type="ECO:0000313" key="3">
    <source>
        <dbReference type="EMBL" id="OXV09902.1"/>
    </source>
</evidence>
<evidence type="ECO:0000256" key="1">
    <source>
        <dbReference type="SAM" id="MobiDB-lite"/>
    </source>
</evidence>
<protein>
    <recommendedName>
        <fullName evidence="2">HTH APSES-type domain-containing protein</fullName>
    </recommendedName>
</protein>
<comment type="caution">
    <text evidence="3">The sequence shown here is derived from an EMBL/GenBank/DDBJ whole genome shotgun (WGS) entry which is preliminary data.</text>
</comment>
<feature type="compositionally biased region" description="Polar residues" evidence="1">
    <location>
        <begin position="357"/>
        <end position="371"/>
    </location>
</feature>
<feature type="compositionally biased region" description="Basic residues" evidence="1">
    <location>
        <begin position="387"/>
        <end position="396"/>
    </location>
</feature>
<dbReference type="OrthoDB" id="5562739at2759"/>
<dbReference type="InterPro" id="IPR003163">
    <property type="entry name" value="Tscrpt_reg_HTH_APSES-type"/>
</dbReference>
<dbReference type="EMBL" id="NPHW01003253">
    <property type="protein sequence ID" value="OXV09902.1"/>
    <property type="molecule type" value="Genomic_DNA"/>
</dbReference>
<evidence type="ECO:0000313" key="4">
    <source>
        <dbReference type="Proteomes" id="UP000243515"/>
    </source>
</evidence>
<dbReference type="Proteomes" id="UP000243515">
    <property type="component" value="Unassembled WGS sequence"/>
</dbReference>